<feature type="transmembrane region" description="Helical" evidence="5">
    <location>
        <begin position="96"/>
        <end position="114"/>
    </location>
</feature>
<organism evidence="6 7">
    <name type="scientific">Dethiosulfatarculus sandiegensis</name>
    <dbReference type="NCBI Taxonomy" id="1429043"/>
    <lineage>
        <taxon>Bacteria</taxon>
        <taxon>Pseudomonadati</taxon>
        <taxon>Thermodesulfobacteriota</taxon>
        <taxon>Desulfarculia</taxon>
        <taxon>Desulfarculales</taxon>
        <taxon>Desulfarculaceae</taxon>
        <taxon>Dethiosulfatarculus</taxon>
    </lineage>
</organism>
<protein>
    <recommendedName>
        <fullName evidence="5">Probable membrane transporter protein</fullName>
    </recommendedName>
</protein>
<keyword evidence="4 5" id="KW-0472">Membrane</keyword>
<evidence type="ECO:0000256" key="5">
    <source>
        <dbReference type="RuleBase" id="RU363041"/>
    </source>
</evidence>
<dbReference type="Pfam" id="PF01925">
    <property type="entry name" value="TauE"/>
    <property type="match status" value="1"/>
</dbReference>
<dbReference type="PATRIC" id="fig|1429043.3.peg.5073"/>
<dbReference type="InterPro" id="IPR002781">
    <property type="entry name" value="TM_pro_TauE-like"/>
</dbReference>
<dbReference type="PANTHER" id="PTHR43483:SF3">
    <property type="entry name" value="MEMBRANE TRANSPORTER PROTEIN HI_0806-RELATED"/>
    <property type="match status" value="1"/>
</dbReference>
<dbReference type="Proteomes" id="UP000032233">
    <property type="component" value="Unassembled WGS sequence"/>
</dbReference>
<feature type="transmembrane region" description="Helical" evidence="5">
    <location>
        <begin position="58"/>
        <end position="76"/>
    </location>
</feature>
<feature type="transmembrane region" description="Helical" evidence="5">
    <location>
        <begin position="229"/>
        <end position="248"/>
    </location>
</feature>
<keyword evidence="2 5" id="KW-0812">Transmembrane</keyword>
<dbReference type="InParanoid" id="A0A0D2HL40"/>
<feature type="transmembrane region" description="Helical" evidence="5">
    <location>
        <begin position="16"/>
        <end position="49"/>
    </location>
</feature>
<name>A0A0D2HL40_9BACT</name>
<gene>
    <name evidence="6" type="ORF">X474_23985</name>
</gene>
<evidence type="ECO:0000256" key="3">
    <source>
        <dbReference type="ARBA" id="ARBA00022989"/>
    </source>
</evidence>
<feature type="transmembrane region" description="Helical" evidence="5">
    <location>
        <begin position="188"/>
        <end position="209"/>
    </location>
</feature>
<evidence type="ECO:0000256" key="4">
    <source>
        <dbReference type="ARBA" id="ARBA00023136"/>
    </source>
</evidence>
<feature type="transmembrane region" description="Helical" evidence="5">
    <location>
        <begin position="121"/>
        <end position="138"/>
    </location>
</feature>
<comment type="similarity">
    <text evidence="5">Belongs to the 4-toluene sulfonate uptake permease (TSUP) (TC 2.A.102) family.</text>
</comment>
<evidence type="ECO:0000313" key="6">
    <source>
        <dbReference type="EMBL" id="KIX11353.1"/>
    </source>
</evidence>
<dbReference type="STRING" id="1429043.X474_23985"/>
<evidence type="ECO:0000256" key="2">
    <source>
        <dbReference type="ARBA" id="ARBA00022692"/>
    </source>
</evidence>
<feature type="transmembrane region" description="Helical" evidence="5">
    <location>
        <begin position="158"/>
        <end position="181"/>
    </location>
</feature>
<keyword evidence="3 5" id="KW-1133">Transmembrane helix</keyword>
<accession>A0A0D2HL40</accession>
<evidence type="ECO:0000313" key="7">
    <source>
        <dbReference type="Proteomes" id="UP000032233"/>
    </source>
</evidence>
<dbReference type="EMBL" id="AZAC01000056">
    <property type="protein sequence ID" value="KIX11353.1"/>
    <property type="molecule type" value="Genomic_DNA"/>
</dbReference>
<sequence>MDTVASGEFAGLWQILLMYGAAGCVAGVLAGLFGVGGGVIVVPALTFVFTMQNMNQEVIMHMALGTSLAAIIMTSSSSVRAHHKRGAVKWPLVGRITPGIIIGVLLGSVLAAHLSSQFLKIFFACYLLLVAVQMFLNAKPKATRQLPGTLGVFGVGNIIGIVSSLVGIGGGTLSVPFMVWCNVKVHKAIATSAAIGMPIAIFGAIGYIINGWGDPNLPPYSLGYVQWPALLGVACVSVLTAPLGAKIAYLMPTAVLKKVFAIFLLLMAVRMFWSAF</sequence>
<proteinExistence type="inferred from homology"/>
<keyword evidence="5" id="KW-1003">Cell membrane</keyword>
<reference evidence="6 7" key="1">
    <citation type="submission" date="2013-11" db="EMBL/GenBank/DDBJ databases">
        <title>Metagenomic analysis of a methanogenic consortium involved in long chain n-alkane degradation.</title>
        <authorList>
            <person name="Davidova I.A."/>
            <person name="Callaghan A.V."/>
            <person name="Wawrik B."/>
            <person name="Pruitt S."/>
            <person name="Marks C."/>
            <person name="Duncan K.E."/>
            <person name="Suflita J.M."/>
        </authorList>
    </citation>
    <scope>NUCLEOTIDE SEQUENCE [LARGE SCALE GENOMIC DNA]</scope>
    <source>
        <strain evidence="6 7">SPR</strain>
    </source>
</reference>
<comment type="subcellular location">
    <subcellularLocation>
        <location evidence="5">Cell membrane</location>
        <topology evidence="5">Multi-pass membrane protein</topology>
    </subcellularLocation>
    <subcellularLocation>
        <location evidence="1">Membrane</location>
        <topology evidence="1">Multi-pass membrane protein</topology>
    </subcellularLocation>
</comment>
<evidence type="ECO:0000256" key="1">
    <source>
        <dbReference type="ARBA" id="ARBA00004141"/>
    </source>
</evidence>
<feature type="transmembrane region" description="Helical" evidence="5">
    <location>
        <begin position="255"/>
        <end position="273"/>
    </location>
</feature>
<dbReference type="GO" id="GO:0005886">
    <property type="term" value="C:plasma membrane"/>
    <property type="evidence" value="ECO:0007669"/>
    <property type="project" value="UniProtKB-SubCell"/>
</dbReference>
<keyword evidence="7" id="KW-1185">Reference proteome</keyword>
<dbReference type="PANTHER" id="PTHR43483">
    <property type="entry name" value="MEMBRANE TRANSPORTER PROTEIN HI_0806-RELATED"/>
    <property type="match status" value="1"/>
</dbReference>
<dbReference type="AlphaFoldDB" id="A0A0D2HL40"/>
<comment type="caution">
    <text evidence="6">The sequence shown here is derived from an EMBL/GenBank/DDBJ whole genome shotgun (WGS) entry which is preliminary data.</text>
</comment>